<feature type="transmembrane region" description="Helical" evidence="1">
    <location>
        <begin position="25"/>
        <end position="47"/>
    </location>
</feature>
<organism evidence="2 3">
    <name type="scientific">Mycoplasmopsis columbinasalis</name>
    <dbReference type="NCBI Taxonomy" id="114880"/>
    <lineage>
        <taxon>Bacteria</taxon>
        <taxon>Bacillati</taxon>
        <taxon>Mycoplasmatota</taxon>
        <taxon>Mycoplasmoidales</taxon>
        <taxon>Metamycoplasmataceae</taxon>
        <taxon>Mycoplasmopsis</taxon>
    </lineage>
</organism>
<dbReference type="EMBL" id="LR215043">
    <property type="protein sequence ID" value="VEU78404.1"/>
    <property type="molecule type" value="Genomic_DNA"/>
</dbReference>
<dbReference type="OrthoDB" id="401251at2"/>
<keyword evidence="1" id="KW-0472">Membrane</keyword>
<sequence>MENISTQSITKLKNTINKKYKIGRWVFSTLSILNIIMAAVIIMLNLYSIRFNTYAKSTMYLFVTIAILSSIITFLIALKTFLNLTDKISKIKGNIAKTQDIIKDLETKTEVTAEDVDLINSTL</sequence>
<proteinExistence type="predicted"/>
<accession>A0A449BB30</accession>
<protein>
    <submittedName>
        <fullName evidence="2">Uncharacterized protein</fullName>
    </submittedName>
</protein>
<gene>
    <name evidence="2" type="ORF">NCTC10184_00648</name>
</gene>
<keyword evidence="1" id="KW-0812">Transmembrane</keyword>
<keyword evidence="1" id="KW-1133">Transmembrane helix</keyword>
<dbReference type="AlphaFoldDB" id="A0A449BB30"/>
<reference evidence="2 3" key="1">
    <citation type="submission" date="2019-01" db="EMBL/GenBank/DDBJ databases">
        <authorList>
            <consortium name="Pathogen Informatics"/>
        </authorList>
    </citation>
    <scope>NUCLEOTIDE SEQUENCE [LARGE SCALE GENOMIC DNA]</scope>
    <source>
        <strain evidence="2 3">NCTC10184</strain>
    </source>
</reference>
<evidence type="ECO:0000313" key="2">
    <source>
        <dbReference type="EMBL" id="VEU78404.1"/>
    </source>
</evidence>
<name>A0A449BB30_9BACT</name>
<feature type="transmembrane region" description="Helical" evidence="1">
    <location>
        <begin position="59"/>
        <end position="82"/>
    </location>
</feature>
<evidence type="ECO:0000313" key="3">
    <source>
        <dbReference type="Proteomes" id="UP000290876"/>
    </source>
</evidence>
<keyword evidence="3" id="KW-1185">Reference proteome</keyword>
<evidence type="ECO:0000256" key="1">
    <source>
        <dbReference type="SAM" id="Phobius"/>
    </source>
</evidence>
<dbReference type="Proteomes" id="UP000290876">
    <property type="component" value="Chromosome"/>
</dbReference>
<dbReference type="KEGG" id="mcob:NCTC10184_00648"/>